<comment type="function">
    <text evidence="19">Functions within a multiprotein E3 ubiquitin ligase complex, catalyzing the covalent attachment of ubiquitin moieties onto substrate proteins.</text>
</comment>
<keyword evidence="15 19" id="KW-0072">Autophagy</keyword>
<dbReference type="Pfam" id="PF22605">
    <property type="entry name" value="IBR_2"/>
    <property type="match status" value="1"/>
</dbReference>
<dbReference type="GO" id="GO:0005739">
    <property type="term" value="C:mitochondrion"/>
    <property type="evidence" value="ECO:0007669"/>
    <property type="project" value="UniProtKB-SubCell"/>
</dbReference>
<dbReference type="InterPro" id="IPR047534">
    <property type="entry name" value="BRcat_RBR_parkin"/>
</dbReference>
<dbReference type="Pfam" id="PF22191">
    <property type="entry name" value="IBR_1"/>
    <property type="match status" value="1"/>
</dbReference>
<dbReference type="Pfam" id="PF17978">
    <property type="entry name" value="zf-RING_14"/>
    <property type="match status" value="1"/>
</dbReference>
<evidence type="ECO:0000256" key="9">
    <source>
        <dbReference type="ARBA" id="ARBA00022723"/>
    </source>
</evidence>
<dbReference type="SMART" id="SM00213">
    <property type="entry name" value="UBQ"/>
    <property type="match status" value="1"/>
</dbReference>
<evidence type="ECO:0000256" key="11">
    <source>
        <dbReference type="ARBA" id="ARBA00022771"/>
    </source>
</evidence>
<dbReference type="InterPro" id="IPR031127">
    <property type="entry name" value="E3_UB_ligase_RBR"/>
</dbReference>
<organism evidence="23 24">
    <name type="scientific">Sinanodonta woodiana</name>
    <name type="common">Chinese pond mussel</name>
    <name type="synonym">Anodonta woodiana</name>
    <dbReference type="NCBI Taxonomy" id="1069815"/>
    <lineage>
        <taxon>Eukaryota</taxon>
        <taxon>Metazoa</taxon>
        <taxon>Spiralia</taxon>
        <taxon>Lophotrochozoa</taxon>
        <taxon>Mollusca</taxon>
        <taxon>Bivalvia</taxon>
        <taxon>Autobranchia</taxon>
        <taxon>Heteroconchia</taxon>
        <taxon>Palaeoheterodonta</taxon>
        <taxon>Unionida</taxon>
        <taxon>Unionoidea</taxon>
        <taxon>Unionidae</taxon>
        <taxon>Unioninae</taxon>
        <taxon>Sinanodonta</taxon>
    </lineage>
</organism>
<protein>
    <recommendedName>
        <fullName evidence="18 19">E3 ubiquitin-protein ligase parkin</fullName>
        <ecNumber evidence="5 19">2.3.2.31</ecNumber>
    </recommendedName>
</protein>
<dbReference type="GO" id="GO:0005829">
    <property type="term" value="C:cytosol"/>
    <property type="evidence" value="ECO:0007669"/>
    <property type="project" value="UniProtKB-SubCell"/>
</dbReference>
<dbReference type="GO" id="GO:0000151">
    <property type="term" value="C:ubiquitin ligase complex"/>
    <property type="evidence" value="ECO:0007669"/>
    <property type="project" value="UniProtKB-UniRule"/>
</dbReference>
<dbReference type="InterPro" id="IPR002867">
    <property type="entry name" value="IBR_dom"/>
</dbReference>
<reference evidence="23 24" key="1">
    <citation type="submission" date="2024-11" db="EMBL/GenBank/DDBJ databases">
        <title>Chromosome-level genome assembly of the freshwater bivalve Anodonta woodiana.</title>
        <authorList>
            <person name="Chen X."/>
        </authorList>
    </citation>
    <scope>NUCLEOTIDE SEQUENCE [LARGE SCALE GENOMIC DNA]</scope>
    <source>
        <strain evidence="23">MN2024</strain>
        <tissue evidence="23">Gills</tissue>
    </source>
</reference>
<evidence type="ECO:0000256" key="13">
    <source>
        <dbReference type="ARBA" id="ARBA00022833"/>
    </source>
</evidence>
<dbReference type="Proteomes" id="UP001634394">
    <property type="component" value="Unassembled WGS sequence"/>
</dbReference>
<name>A0ABD3XA05_SINWO</name>
<dbReference type="Gene3D" id="3.10.20.90">
    <property type="entry name" value="Phosphatidylinositol 3-kinase Catalytic Subunit, Chain A, domain 1"/>
    <property type="match status" value="1"/>
</dbReference>
<keyword evidence="11" id="KW-0863">Zinc-finger</keyword>
<evidence type="ECO:0000259" key="21">
    <source>
        <dbReference type="PROSITE" id="PS50053"/>
    </source>
</evidence>
<keyword evidence="16 19" id="KW-0496">Mitochondrion</keyword>
<sequence length="435" mass="49721">MFMVYCTVMQMNLERTVVVNIKFNNSTPYRLEVAHTDTVQNIKEKVSLKSGIDSKQIQIIFAGKILHNDTQLQDLSLGSQSVLHAFQERFSVVPTLDVSSIRTTEGADSSKTTSPPTITRTPHQYYVYCKECNLLQVGKLRVRCKLCQEEGIILKREPENWDDVLIAERILGKCMSGSCGDQPVQFYFKCASHEGDTQESIVVPLKHIRPNRKLVECITCGCVSTPVLVFPCEHQHVICLECFKSYGNVRLNERAFVQDQEHGYSLPCPAGCVNSLIQESHHFCLLGRDQYERYKNFAAEECLLQNGGVQCPQPQCGEGMILDSSVSKITCPNCRFKFCRKCLSEYHDGECYAAQNMESYTALMSVDSERELRSRWDAESVEFIQRSTKSCPNCRTRTERSGGCMHMQCSRCQEEWCWMCEKTWNRECQGNHWFG</sequence>
<comment type="caution">
    <text evidence="23">The sequence shown here is derived from an EMBL/GenBank/DDBJ whole genome shotgun (WGS) entry which is preliminary data.</text>
</comment>
<dbReference type="SUPFAM" id="SSF54236">
    <property type="entry name" value="Ubiquitin-like"/>
    <property type="match status" value="1"/>
</dbReference>
<comment type="pathway">
    <text evidence="4 19">Protein modification; protein ubiquitination.</text>
</comment>
<dbReference type="GO" id="GO:0016567">
    <property type="term" value="P:protein ubiquitination"/>
    <property type="evidence" value="ECO:0007669"/>
    <property type="project" value="UniProtKB-UniRule"/>
</dbReference>
<evidence type="ECO:0000256" key="19">
    <source>
        <dbReference type="PIRNR" id="PIRNR037880"/>
    </source>
</evidence>
<evidence type="ECO:0000256" key="20">
    <source>
        <dbReference type="PIRSR" id="PIRSR037880-1"/>
    </source>
</evidence>
<evidence type="ECO:0000256" key="8">
    <source>
        <dbReference type="ARBA" id="ARBA00022679"/>
    </source>
</evidence>
<evidence type="ECO:0000256" key="17">
    <source>
        <dbReference type="ARBA" id="ARBA00029442"/>
    </source>
</evidence>
<evidence type="ECO:0000256" key="4">
    <source>
        <dbReference type="ARBA" id="ARBA00004906"/>
    </source>
</evidence>
<accession>A0ABD3XA05</accession>
<evidence type="ECO:0000256" key="18">
    <source>
        <dbReference type="ARBA" id="ARBA00029536"/>
    </source>
</evidence>
<comment type="subcellular location">
    <subcellularLocation>
        <location evidence="3">Cytoplasm</location>
        <location evidence="3">Cytosol</location>
    </subcellularLocation>
    <subcellularLocation>
        <location evidence="2 19">Mitochondrion</location>
    </subcellularLocation>
</comment>
<dbReference type="Pfam" id="PF17976">
    <property type="entry name" value="zf-RING_12"/>
    <property type="match status" value="1"/>
</dbReference>
<evidence type="ECO:0000256" key="1">
    <source>
        <dbReference type="ARBA" id="ARBA00001798"/>
    </source>
</evidence>
<dbReference type="Gene3D" id="2.20.25.20">
    <property type="match status" value="1"/>
</dbReference>
<keyword evidence="8" id="KW-0808">Transferase</keyword>
<dbReference type="GO" id="GO:0008270">
    <property type="term" value="F:zinc ion binding"/>
    <property type="evidence" value="ECO:0007669"/>
    <property type="project" value="UniProtKB-KW"/>
</dbReference>
<dbReference type="EMBL" id="JBJQND010000003">
    <property type="protein sequence ID" value="KAL3882935.1"/>
    <property type="molecule type" value="Genomic_DNA"/>
</dbReference>
<proteinExistence type="inferred from homology"/>
<dbReference type="CDD" id="cd16627">
    <property type="entry name" value="RING-HC_RBR_parkin"/>
    <property type="match status" value="1"/>
</dbReference>
<evidence type="ECO:0000256" key="3">
    <source>
        <dbReference type="ARBA" id="ARBA00004514"/>
    </source>
</evidence>
<dbReference type="GO" id="GO:0006914">
    <property type="term" value="P:autophagy"/>
    <property type="evidence" value="ECO:0007669"/>
    <property type="project" value="UniProtKB-UniRule"/>
</dbReference>
<evidence type="ECO:0000256" key="7">
    <source>
        <dbReference type="ARBA" id="ARBA00022553"/>
    </source>
</evidence>
<evidence type="ECO:0000256" key="10">
    <source>
        <dbReference type="ARBA" id="ARBA00022737"/>
    </source>
</evidence>
<keyword evidence="10" id="KW-0677">Repeat</keyword>
<evidence type="ECO:0000256" key="5">
    <source>
        <dbReference type="ARBA" id="ARBA00012251"/>
    </source>
</evidence>
<keyword evidence="6" id="KW-0963">Cytoplasm</keyword>
<dbReference type="PROSITE" id="PS50053">
    <property type="entry name" value="UBIQUITIN_2"/>
    <property type="match status" value="1"/>
</dbReference>
<dbReference type="InterPro" id="IPR044066">
    <property type="entry name" value="TRIAD_supradom"/>
</dbReference>
<dbReference type="PANTHER" id="PTHR11685">
    <property type="entry name" value="RBR FAMILY RING FINGER AND IBR DOMAIN-CONTAINING"/>
    <property type="match status" value="1"/>
</dbReference>
<dbReference type="InterPro" id="IPR000626">
    <property type="entry name" value="Ubiquitin-like_dom"/>
</dbReference>
<comment type="catalytic activity">
    <reaction evidence="1 19">
        <text>[E2 ubiquitin-conjugating enzyme]-S-ubiquitinyl-L-cysteine + [acceptor protein]-L-lysine = [E2 ubiquitin-conjugating enzyme]-L-cysteine + [acceptor protein]-N(6)-ubiquitinyl-L-lysine.</text>
        <dbReference type="EC" id="2.3.2.31"/>
    </reaction>
</comment>
<dbReference type="InterPro" id="IPR047536">
    <property type="entry name" value="Rcat_RBR_parkin"/>
</dbReference>
<dbReference type="InterPro" id="IPR003977">
    <property type="entry name" value="Parkin"/>
</dbReference>
<evidence type="ECO:0000256" key="16">
    <source>
        <dbReference type="ARBA" id="ARBA00023128"/>
    </source>
</evidence>
<evidence type="ECO:0000256" key="14">
    <source>
        <dbReference type="ARBA" id="ARBA00022843"/>
    </source>
</evidence>
<keyword evidence="14 19" id="KW-0832">Ubl conjugation</keyword>
<dbReference type="CDD" id="cd20357">
    <property type="entry name" value="Rcat_RBR_parkin"/>
    <property type="match status" value="1"/>
</dbReference>
<evidence type="ECO:0000313" key="23">
    <source>
        <dbReference type="EMBL" id="KAL3882935.1"/>
    </source>
</evidence>
<dbReference type="FunFam" id="1.20.120.1750:FF:000009">
    <property type="entry name" value="E3 ubiquitin-protein ligase parkin"/>
    <property type="match status" value="1"/>
</dbReference>
<dbReference type="Pfam" id="PF00240">
    <property type="entry name" value="ubiquitin"/>
    <property type="match status" value="1"/>
</dbReference>
<dbReference type="AlphaFoldDB" id="A0ABD3XA05"/>
<dbReference type="GO" id="GO:0061630">
    <property type="term" value="F:ubiquitin protein ligase activity"/>
    <property type="evidence" value="ECO:0007669"/>
    <property type="project" value="UniProtKB-EC"/>
</dbReference>
<dbReference type="InterPro" id="IPR041565">
    <property type="entry name" value="Parkin_Znf-RING"/>
</dbReference>
<dbReference type="GO" id="GO:0009893">
    <property type="term" value="P:positive regulation of metabolic process"/>
    <property type="evidence" value="ECO:0007669"/>
    <property type="project" value="UniProtKB-ARBA"/>
</dbReference>
<feature type="active site" evidence="20">
    <location>
        <position position="404"/>
    </location>
</feature>
<dbReference type="InterPro" id="IPR029071">
    <property type="entry name" value="Ubiquitin-like_domsf"/>
</dbReference>
<evidence type="ECO:0000256" key="6">
    <source>
        <dbReference type="ARBA" id="ARBA00022490"/>
    </source>
</evidence>
<evidence type="ECO:0000256" key="15">
    <source>
        <dbReference type="ARBA" id="ARBA00023006"/>
    </source>
</evidence>
<dbReference type="PIRSF" id="PIRSF037880">
    <property type="entry name" value="Parkin"/>
    <property type="match status" value="1"/>
</dbReference>
<evidence type="ECO:0000259" key="22">
    <source>
        <dbReference type="PROSITE" id="PS51873"/>
    </source>
</evidence>
<keyword evidence="9 19" id="KW-0479">Metal-binding</keyword>
<evidence type="ECO:0000256" key="2">
    <source>
        <dbReference type="ARBA" id="ARBA00004173"/>
    </source>
</evidence>
<dbReference type="PROSITE" id="PS51873">
    <property type="entry name" value="TRIAD"/>
    <property type="match status" value="1"/>
</dbReference>
<feature type="domain" description="Ubiquitin-like" evidence="21">
    <location>
        <begin position="17"/>
        <end position="84"/>
    </location>
</feature>
<dbReference type="CDD" id="cd21382">
    <property type="entry name" value="RING0_parkin"/>
    <property type="match status" value="1"/>
</dbReference>
<evidence type="ECO:0000313" key="24">
    <source>
        <dbReference type="Proteomes" id="UP001634394"/>
    </source>
</evidence>
<dbReference type="EC" id="2.3.2.31" evidence="5 19"/>
<comment type="similarity">
    <text evidence="17 19">Belongs to the RBR family. Parkin subfamily.</text>
</comment>
<comment type="subunit">
    <text evidence="19">Forms an E3 ubiquitin ligase complex.</text>
</comment>
<evidence type="ECO:0000256" key="12">
    <source>
        <dbReference type="ARBA" id="ARBA00022786"/>
    </source>
</evidence>
<dbReference type="InterPro" id="IPR054694">
    <property type="entry name" value="Parkin-like_IBR"/>
</dbReference>
<gene>
    <name evidence="23" type="ORF">ACJMK2_029237</name>
</gene>
<dbReference type="SMART" id="SM00647">
    <property type="entry name" value="IBR"/>
    <property type="match status" value="2"/>
</dbReference>
<keyword evidence="12 19" id="KW-0833">Ubl conjugation pathway</keyword>
<dbReference type="CDD" id="cd20340">
    <property type="entry name" value="BRcat_RBR_parkin"/>
    <property type="match status" value="1"/>
</dbReference>
<feature type="domain" description="RING-type" evidence="22">
    <location>
        <begin position="213"/>
        <end position="435"/>
    </location>
</feature>
<dbReference type="InterPro" id="IPR041170">
    <property type="entry name" value="Znf-RING_14"/>
</dbReference>
<keyword evidence="13 19" id="KW-0862">Zinc</keyword>
<dbReference type="Gene3D" id="1.20.120.1750">
    <property type="match status" value="1"/>
</dbReference>
<dbReference type="InterPro" id="IPR047535">
    <property type="entry name" value="RING-HC_RBR_parkin"/>
</dbReference>
<keyword evidence="7" id="KW-0597">Phosphoprotein</keyword>
<keyword evidence="24" id="KW-1185">Reference proteome</keyword>
<dbReference type="PRINTS" id="PR01475">
    <property type="entry name" value="PARKIN"/>
</dbReference>
<dbReference type="SUPFAM" id="SSF57850">
    <property type="entry name" value="RING/U-box"/>
    <property type="match status" value="2"/>
</dbReference>